<dbReference type="Gene3D" id="3.40.50.1820">
    <property type="entry name" value="alpha/beta hydrolase"/>
    <property type="match status" value="1"/>
</dbReference>
<dbReference type="PANTHER" id="PTHR22946">
    <property type="entry name" value="DIENELACTONE HYDROLASE DOMAIN-CONTAINING PROTEIN-RELATED"/>
    <property type="match status" value="1"/>
</dbReference>
<dbReference type="InterPro" id="IPR022742">
    <property type="entry name" value="Hydrolase_4"/>
</dbReference>
<dbReference type="GO" id="GO:0016787">
    <property type="term" value="F:hydrolase activity"/>
    <property type="evidence" value="ECO:0007669"/>
    <property type="project" value="UniProtKB-KW"/>
</dbReference>
<proteinExistence type="inferred from homology"/>
<feature type="transmembrane region" description="Helical" evidence="2">
    <location>
        <begin position="295"/>
        <end position="316"/>
    </location>
</feature>
<feature type="transmembrane region" description="Helical" evidence="2">
    <location>
        <begin position="356"/>
        <end position="377"/>
    </location>
</feature>
<evidence type="ECO:0000259" key="3">
    <source>
        <dbReference type="Pfam" id="PF12146"/>
    </source>
</evidence>
<reference evidence="4 5" key="1">
    <citation type="submission" date="2018-07" db="EMBL/GenBank/DDBJ databases">
        <authorList>
            <person name="Ye Y."/>
        </authorList>
    </citation>
    <scope>NUCLEOTIDE SEQUENCE [LARGE SCALE GENOMIC DNA]</scope>
    <source>
        <strain evidence="5">H14(2018)</strain>
    </source>
</reference>
<accession>A0A6N3K198</accession>
<organism evidence="4 5">
    <name type="scientific">Micromonospora aurantiaca</name>
    <name type="common">nom. illeg.</name>
    <dbReference type="NCBI Taxonomy" id="47850"/>
    <lineage>
        <taxon>Bacteria</taxon>
        <taxon>Bacillati</taxon>
        <taxon>Actinomycetota</taxon>
        <taxon>Actinomycetes</taxon>
        <taxon>Micromonosporales</taxon>
        <taxon>Micromonosporaceae</taxon>
        <taxon>Micromonospora</taxon>
    </lineage>
</organism>
<sequence length="493" mass="49949">MPTPGPASRRLLACGVVALLAVVLGALLLARADAGLSTRRATVAGVPLTEVRADGVSGDLRPGVVIAHGFAGSARLMRPLADSVARRGGIAVLLDFAGHGASHARLPGAGRDEERSRALLRHDLDVAVAWLRGRPGVDPDRIVLVGHSMGAGAVTRYAVAHPEIDRTVAISLPDGGDVPAGWPGRLTLVVGGLEFAGFRQAVDEATRDAPPGTRTRVVAPGTEHVSVLFAPRTHAAVLDALPDRTGGPPPAPLTRPGGAGLLLAGLALGFVPLAALLSRRAGAGTGGPRTGAGRWLAATVAAAGLGAALAALLPTARLPLAVGGYVAVFLLFTGVLLAAAARFAQPRRPPVTAGGVRSAAVAVVLLGYAVLAVALPLHLGLTSTVPVGARWWLLPLVTFCCLVFLLGAERLADGHGIRYAATGGIAVLVLAVAAVLGLAPGFVLLVVPLFAALVAWQAAWAGVLRRRAAPWWLAPSVGAVVLAWPIATTLPLA</sequence>
<feature type="transmembrane region" description="Helical" evidence="2">
    <location>
        <begin position="419"/>
        <end position="439"/>
    </location>
</feature>
<feature type="transmembrane region" description="Helical" evidence="2">
    <location>
        <begin position="257"/>
        <end position="275"/>
    </location>
</feature>
<gene>
    <name evidence="4" type="ORF">DVH21_14110</name>
</gene>
<keyword evidence="2" id="KW-0812">Transmembrane</keyword>
<feature type="transmembrane region" description="Helical" evidence="2">
    <location>
        <begin position="445"/>
        <end position="464"/>
    </location>
</feature>
<feature type="transmembrane region" description="Helical" evidence="2">
    <location>
        <begin position="389"/>
        <end position="407"/>
    </location>
</feature>
<evidence type="ECO:0000256" key="2">
    <source>
        <dbReference type="SAM" id="Phobius"/>
    </source>
</evidence>
<dbReference type="RefSeq" id="WP_114919603.1">
    <property type="nucleotide sequence ID" value="NZ_CP031263.1"/>
</dbReference>
<dbReference type="EMBL" id="CP031263">
    <property type="protein sequence ID" value="AXH90973.1"/>
    <property type="molecule type" value="Genomic_DNA"/>
</dbReference>
<comment type="similarity">
    <text evidence="1">Belongs to the AB hydrolase superfamily.</text>
</comment>
<dbReference type="SUPFAM" id="SSF53474">
    <property type="entry name" value="alpha/beta-Hydrolases"/>
    <property type="match status" value="1"/>
</dbReference>
<evidence type="ECO:0000313" key="5">
    <source>
        <dbReference type="Proteomes" id="UP000253958"/>
    </source>
</evidence>
<keyword evidence="4" id="KW-0378">Hydrolase</keyword>
<evidence type="ECO:0000256" key="1">
    <source>
        <dbReference type="ARBA" id="ARBA00008645"/>
    </source>
</evidence>
<dbReference type="InterPro" id="IPR050261">
    <property type="entry name" value="FrsA_esterase"/>
</dbReference>
<feature type="domain" description="Serine aminopeptidase S33" evidence="3">
    <location>
        <begin position="63"/>
        <end position="169"/>
    </location>
</feature>
<dbReference type="AlphaFoldDB" id="A0A6N3K198"/>
<dbReference type="Pfam" id="PF12146">
    <property type="entry name" value="Hydrolase_4"/>
    <property type="match status" value="1"/>
</dbReference>
<dbReference type="InterPro" id="IPR029058">
    <property type="entry name" value="AB_hydrolase_fold"/>
</dbReference>
<feature type="transmembrane region" description="Helical" evidence="2">
    <location>
        <begin position="322"/>
        <end position="344"/>
    </location>
</feature>
<feature type="transmembrane region" description="Helical" evidence="2">
    <location>
        <begin position="471"/>
        <end position="492"/>
    </location>
</feature>
<dbReference type="Proteomes" id="UP000253958">
    <property type="component" value="Chromosome"/>
</dbReference>
<keyword evidence="2" id="KW-1133">Transmembrane helix</keyword>
<protein>
    <submittedName>
        <fullName evidence="4">Alpha/beta fold hydrolase</fullName>
    </submittedName>
</protein>
<reference evidence="4 5" key="2">
    <citation type="submission" date="2018-08" db="EMBL/GenBank/DDBJ databases">
        <title>Streptomyces kandeliansis sp. nov., an endophytic bacterium isolated from mangrove plant.</title>
        <authorList>
            <person name="Wang R."/>
        </authorList>
    </citation>
    <scope>NUCLEOTIDE SEQUENCE [LARGE SCALE GENOMIC DNA]</scope>
    <source>
        <strain evidence="5">H14(2018)</strain>
    </source>
</reference>
<name>A0A6N3K198_9ACTN</name>
<keyword evidence="2" id="KW-0472">Membrane</keyword>
<evidence type="ECO:0000313" key="4">
    <source>
        <dbReference type="EMBL" id="AXH90973.1"/>
    </source>
</evidence>